<accession>A0A3B3R2M1</accession>
<dbReference type="GO" id="GO:0060090">
    <property type="term" value="F:molecular adaptor activity"/>
    <property type="evidence" value="ECO:0007669"/>
    <property type="project" value="Ensembl"/>
</dbReference>
<protein>
    <recommendedName>
        <fullName evidence="2">Receptor for retinol uptake STRA6</fullName>
    </recommendedName>
</protein>
<dbReference type="GO" id="GO:0019841">
    <property type="term" value="F:retinol binding"/>
    <property type="evidence" value="ECO:0007669"/>
    <property type="project" value="UniProtKB-KW"/>
</dbReference>
<feature type="transmembrane region" description="Helical" evidence="11">
    <location>
        <begin position="335"/>
        <end position="353"/>
    </location>
</feature>
<dbReference type="GO" id="GO:0042802">
    <property type="term" value="F:identical protein binding"/>
    <property type="evidence" value="ECO:0007669"/>
    <property type="project" value="Ensembl"/>
</dbReference>
<evidence type="ECO:0000313" key="12">
    <source>
        <dbReference type="Ensembl" id="ENSPKIP00000012628.1"/>
    </source>
</evidence>
<comment type="subcellular location">
    <subcellularLocation>
        <location evidence="1">Cell membrane</location>
        <topology evidence="1">Multi-pass membrane protein</topology>
    </subcellularLocation>
</comment>
<keyword evidence="7 11" id="KW-1133">Transmembrane helix</keyword>
<evidence type="ECO:0000256" key="11">
    <source>
        <dbReference type="SAM" id="Phobius"/>
    </source>
</evidence>
<dbReference type="Proteomes" id="UP000261540">
    <property type="component" value="Unplaced"/>
</dbReference>
<dbReference type="GO" id="GO:0038023">
    <property type="term" value="F:signaling receptor activity"/>
    <property type="evidence" value="ECO:0007669"/>
    <property type="project" value="InterPro"/>
</dbReference>
<dbReference type="GO" id="GO:0034632">
    <property type="term" value="F:retinol transmembrane transporter activity"/>
    <property type="evidence" value="ECO:0007669"/>
    <property type="project" value="InterPro"/>
</dbReference>
<dbReference type="GO" id="GO:0005886">
    <property type="term" value="C:plasma membrane"/>
    <property type="evidence" value="ECO:0007669"/>
    <property type="project" value="UniProtKB-SubCell"/>
</dbReference>
<keyword evidence="10" id="KW-0675">Receptor</keyword>
<dbReference type="GO" id="GO:0043009">
    <property type="term" value="P:chordate embryonic development"/>
    <property type="evidence" value="ECO:0007669"/>
    <property type="project" value="Ensembl"/>
</dbReference>
<dbReference type="GO" id="GO:0071939">
    <property type="term" value="P:vitamin A import into cell"/>
    <property type="evidence" value="ECO:0007669"/>
    <property type="project" value="TreeGrafter"/>
</dbReference>
<dbReference type="InterPro" id="IPR026612">
    <property type="entry name" value="STRA6-like"/>
</dbReference>
<reference evidence="12" key="2">
    <citation type="submission" date="2025-09" db="UniProtKB">
        <authorList>
            <consortium name="Ensembl"/>
        </authorList>
    </citation>
    <scope>IDENTIFICATION</scope>
</reference>
<keyword evidence="9 11" id="KW-0472">Membrane</keyword>
<keyword evidence="4" id="KW-1003">Cell membrane</keyword>
<feature type="transmembrane region" description="Helical" evidence="11">
    <location>
        <begin position="276"/>
        <end position="301"/>
    </location>
</feature>
<keyword evidence="13" id="KW-1185">Reference proteome</keyword>
<evidence type="ECO:0000256" key="7">
    <source>
        <dbReference type="ARBA" id="ARBA00022989"/>
    </source>
</evidence>
<feature type="transmembrane region" description="Helical" evidence="11">
    <location>
        <begin position="90"/>
        <end position="109"/>
    </location>
</feature>
<evidence type="ECO:0000256" key="1">
    <source>
        <dbReference type="ARBA" id="ARBA00004651"/>
    </source>
</evidence>
<feature type="transmembrane region" description="Helical" evidence="11">
    <location>
        <begin position="116"/>
        <end position="134"/>
    </location>
</feature>
<keyword evidence="8" id="KW-0683">Retinol-binding</keyword>
<feature type="transmembrane region" description="Helical" evidence="11">
    <location>
        <begin position="57"/>
        <end position="75"/>
    </location>
</feature>
<feature type="transmembrane region" description="Helical" evidence="11">
    <location>
        <begin position="146"/>
        <end position="168"/>
    </location>
</feature>
<dbReference type="Ensembl" id="ENSPKIT00000037029.1">
    <property type="protein sequence ID" value="ENSPKIP00000012628.1"/>
    <property type="gene ID" value="ENSPKIG00000000355.1"/>
</dbReference>
<dbReference type="GO" id="GO:0016918">
    <property type="term" value="F:retinal binding"/>
    <property type="evidence" value="ECO:0007669"/>
    <property type="project" value="UniProtKB-KW"/>
</dbReference>
<evidence type="ECO:0000313" key="13">
    <source>
        <dbReference type="Proteomes" id="UP000261540"/>
    </source>
</evidence>
<dbReference type="STRING" id="1676925.ENSPKIP00000012628"/>
<evidence type="ECO:0000256" key="3">
    <source>
        <dbReference type="ARBA" id="ARBA00022448"/>
    </source>
</evidence>
<dbReference type="AlphaFoldDB" id="A0A3B3R2M1"/>
<keyword evidence="5 11" id="KW-0812">Transmembrane</keyword>
<dbReference type="Pfam" id="PF14752">
    <property type="entry name" value="RBP_receptor"/>
    <property type="match status" value="2"/>
</dbReference>
<keyword evidence="3" id="KW-0813">Transport</keyword>
<evidence type="ECO:0000256" key="6">
    <source>
        <dbReference type="ARBA" id="ARBA00022893"/>
    </source>
</evidence>
<feature type="transmembrane region" description="Helical" evidence="11">
    <location>
        <begin position="359"/>
        <end position="379"/>
    </location>
</feature>
<feature type="transmembrane region" description="Helical" evidence="11">
    <location>
        <begin position="215"/>
        <end position="238"/>
    </location>
</feature>
<evidence type="ECO:0000256" key="4">
    <source>
        <dbReference type="ARBA" id="ARBA00022475"/>
    </source>
</evidence>
<feature type="transmembrane region" description="Helical" evidence="11">
    <location>
        <begin position="391"/>
        <end position="413"/>
    </location>
</feature>
<dbReference type="PANTHER" id="PTHR21444">
    <property type="entry name" value="COILED-COIL DOMAIN-CONTAINING PROTEIN 180"/>
    <property type="match status" value="1"/>
</dbReference>
<evidence type="ECO:0000256" key="2">
    <source>
        <dbReference type="ARBA" id="ARBA00014411"/>
    </source>
</evidence>
<keyword evidence="6" id="KW-0845">Vitamin A</keyword>
<dbReference type="PANTHER" id="PTHR21444:SF16">
    <property type="entry name" value="RECEPTOR FOR RETINOL UPTAKE STRA6"/>
    <property type="match status" value="1"/>
</dbReference>
<dbReference type="GO" id="GO:0005516">
    <property type="term" value="F:calmodulin binding"/>
    <property type="evidence" value="ECO:0007669"/>
    <property type="project" value="Ensembl"/>
</dbReference>
<sequence length="605" mass="68071">FRVIVPCDPTADDWLFHTSIAVISVSLSQEKGHAHLGTLYPLWVPVNFLEQTRHRGLAVAVFGVIFCKLCGLLLARSPLPFSKSQENKEYWKILGLFYYPALYSPLLACGGLRSQVGYALGSLLSWTHLGVLVWQKVDCPRTSEIYPYYSLLASLPLIVCLAFLSLLYPRLLFMALRSSREVSVVTKTKLAERIFDALKSYISSPEEVFQLPLKLTISATVSCIAVYQVALLLVTAVVPTLQKVRAGVNEEVTYLLAGFNVILSQDRAEVIQIVVHYMWCVEVCYLSAMTLSCLATLVMLARSMVLHRSNLRGLYRGNVHNVLNRKRIARPSRQALVCWMGFTAYQAAVVCLGMVIQTLVFFICFLFAVFLVLIPILYGRNFMLFRFLRNMWPFWTTLLLITVLQHAASKFAFLKNDAGSRELVNRYGPFLMAYLLFPVNVLLGLVLGVWRIVITGLFNMVHLCRMDISLLSRGMEAFDPGYCCYSYYLMMEASQSHPVMKAFCGLLLCSVLGGGIPGLQLRDAEEGVRLVQKEKKPTLKSSARRAQARWLLLYTLVNNPALAASRKHFGCQSSESFLNGTLSRATKEGGGTWSSVHQRCPVRWW</sequence>
<reference evidence="12" key="1">
    <citation type="submission" date="2025-08" db="UniProtKB">
        <authorList>
            <consortium name="Ensembl"/>
        </authorList>
    </citation>
    <scope>IDENTIFICATION</scope>
</reference>
<organism evidence="12 13">
    <name type="scientific">Paramormyrops kingsleyae</name>
    <dbReference type="NCBI Taxonomy" id="1676925"/>
    <lineage>
        <taxon>Eukaryota</taxon>
        <taxon>Metazoa</taxon>
        <taxon>Chordata</taxon>
        <taxon>Craniata</taxon>
        <taxon>Vertebrata</taxon>
        <taxon>Euteleostomi</taxon>
        <taxon>Actinopterygii</taxon>
        <taxon>Neopterygii</taxon>
        <taxon>Teleostei</taxon>
        <taxon>Osteoglossocephala</taxon>
        <taxon>Osteoglossomorpha</taxon>
        <taxon>Osteoglossiformes</taxon>
        <taxon>Mormyridae</taxon>
        <taxon>Paramormyrops</taxon>
    </lineage>
</organism>
<evidence type="ECO:0000256" key="5">
    <source>
        <dbReference type="ARBA" id="ARBA00022692"/>
    </source>
</evidence>
<evidence type="ECO:0000256" key="9">
    <source>
        <dbReference type="ARBA" id="ARBA00023136"/>
    </source>
</evidence>
<dbReference type="GeneTree" id="ENSGT00940000153246"/>
<feature type="transmembrane region" description="Helical" evidence="11">
    <location>
        <begin position="433"/>
        <end position="458"/>
    </location>
</feature>
<evidence type="ECO:0000256" key="10">
    <source>
        <dbReference type="ARBA" id="ARBA00023170"/>
    </source>
</evidence>
<evidence type="ECO:0000256" key="8">
    <source>
        <dbReference type="ARBA" id="ARBA00023072"/>
    </source>
</evidence>
<proteinExistence type="predicted"/>
<name>A0A3B3R2M1_9TELE</name>